<proteinExistence type="inferred from homology"/>
<evidence type="ECO:0000313" key="17">
    <source>
        <dbReference type="Proteomes" id="UP000015101"/>
    </source>
</evidence>
<sequence length="524" mass="59802">MRYRRERYYKAQLRQPNGKPGELGEPVYLNEEEQTKADSLFSKETFNVIVSNKIAMDRTLRDARPNECKSQTYPTKLPNASVVIVFCNEAPSALLRTVHSVVNRSPPNYLHEVILVDDASERPEVGPELDEYVSRVWPDGLVKIIRSKERLGLIRGKMKGARAATGDVLIFLDAHCEATFMWIEPILTRISQDRTIVICPMIDSISDKTLQYFYGGGVAVGGFTWSLHFTWRGVPEREMKTRKSSADPVRSPTMAGGLFAVDRSYFFELGGYDPGMDVWGGENLEISFRTWMCGGSLEFLPCSRVGHIFRAAHPYSFLQKDTHGLNSKRLAEVWMDDYKRLYYIHRSDLMDKDAGDYSDRVQLRKRLNCKSFKWYLDNVYPEKFILDEGVRAYGMVQNPATGLCLDTLGKDEKSQFNLGVFSCQGGKSSSEVFSYTKTNELRREDLCVDAIGRADVSVTLTFCHGHKGNQEWIYDKATKQIKHYTLTVCLDARDLKNSDTVKLQQCDDSSITQKWTLEKELDMN</sequence>
<dbReference type="InterPro" id="IPR000772">
    <property type="entry name" value="Ricin_B_lectin"/>
</dbReference>
<evidence type="ECO:0000256" key="6">
    <source>
        <dbReference type="ARBA" id="ARBA00022968"/>
    </source>
</evidence>
<evidence type="ECO:0000256" key="8">
    <source>
        <dbReference type="ARBA" id="ARBA00023034"/>
    </source>
</evidence>
<dbReference type="STRING" id="6412.T1EFH0"/>
<dbReference type="EMBL" id="KB096590">
    <property type="protein sequence ID" value="ESO03689.1"/>
    <property type="molecule type" value="Genomic_DNA"/>
</dbReference>
<dbReference type="FunFam" id="3.90.550.10:FF:000053">
    <property type="entry name" value="Polypeptide N-acetylgalactosaminyltransferase"/>
    <property type="match status" value="1"/>
</dbReference>
<dbReference type="EC" id="2.4.1.-" evidence="13"/>
<dbReference type="eggNOG" id="KOG3736">
    <property type="taxonomic scope" value="Eukaryota"/>
</dbReference>
<dbReference type="CDD" id="cd23459">
    <property type="entry name" value="beta-trefoil_Ricin_Pgant1-like"/>
    <property type="match status" value="1"/>
</dbReference>
<keyword evidence="9" id="KW-0472">Membrane</keyword>
<evidence type="ECO:0000256" key="13">
    <source>
        <dbReference type="RuleBase" id="RU361242"/>
    </source>
</evidence>
<reference evidence="16" key="3">
    <citation type="submission" date="2015-06" db="UniProtKB">
        <authorList>
            <consortium name="EnsemblMetazoa"/>
        </authorList>
    </citation>
    <scope>IDENTIFICATION</scope>
</reference>
<dbReference type="Pfam" id="PF00652">
    <property type="entry name" value="Ricin_B_lectin"/>
    <property type="match status" value="1"/>
</dbReference>
<dbReference type="CTD" id="20195322"/>
<name>T1EFH0_HELRO</name>
<dbReference type="SMART" id="SM00458">
    <property type="entry name" value="RICIN"/>
    <property type="match status" value="1"/>
</dbReference>
<comment type="subcellular location">
    <subcellularLocation>
        <location evidence="2 13">Golgi apparatus membrane</location>
        <topology evidence="2 13">Single-pass type II membrane protein</topology>
    </subcellularLocation>
</comment>
<evidence type="ECO:0000313" key="16">
    <source>
        <dbReference type="EnsemblMetazoa" id="HelroP112090"/>
    </source>
</evidence>
<keyword evidence="13" id="KW-0808">Transferase</keyword>
<dbReference type="GO" id="GO:0006493">
    <property type="term" value="P:protein O-linked glycosylation"/>
    <property type="evidence" value="ECO:0000318"/>
    <property type="project" value="GO_Central"/>
</dbReference>
<dbReference type="PANTHER" id="PTHR11675">
    <property type="entry name" value="N-ACETYLGALACTOSAMINYLTRANSFERASE"/>
    <property type="match status" value="1"/>
</dbReference>
<evidence type="ECO:0000259" key="14">
    <source>
        <dbReference type="SMART" id="SM00458"/>
    </source>
</evidence>
<dbReference type="Proteomes" id="UP000015101">
    <property type="component" value="Unassembled WGS sequence"/>
</dbReference>
<dbReference type="SUPFAM" id="SSF50370">
    <property type="entry name" value="Ricin B-like lectins"/>
    <property type="match status" value="1"/>
</dbReference>
<dbReference type="FunFam" id="2.80.10.50:FF:000095">
    <property type="entry name" value="Polypeptide N-acetylgalactosaminyltransferase"/>
    <property type="match status" value="1"/>
</dbReference>
<evidence type="ECO:0000256" key="7">
    <source>
        <dbReference type="ARBA" id="ARBA00022989"/>
    </source>
</evidence>
<dbReference type="GO" id="GO:0004653">
    <property type="term" value="F:polypeptide N-acetylgalactosaminyltransferase activity"/>
    <property type="evidence" value="ECO:0000318"/>
    <property type="project" value="GO_Central"/>
</dbReference>
<dbReference type="OMA" id="VECNPKQ"/>
<dbReference type="RefSeq" id="XP_009018246.1">
    <property type="nucleotide sequence ID" value="XM_009019998.1"/>
</dbReference>
<dbReference type="UniPathway" id="UPA00378"/>
<dbReference type="InterPro" id="IPR029044">
    <property type="entry name" value="Nucleotide-diphossugar_trans"/>
</dbReference>
<accession>T1EFH0</accession>
<evidence type="ECO:0000256" key="11">
    <source>
        <dbReference type="ARBA" id="ARBA00023180"/>
    </source>
</evidence>
<dbReference type="PROSITE" id="PS50231">
    <property type="entry name" value="RICIN_B_LECTIN"/>
    <property type="match status" value="1"/>
</dbReference>
<keyword evidence="12 13" id="KW-0464">Manganese</keyword>
<evidence type="ECO:0000256" key="12">
    <source>
        <dbReference type="ARBA" id="ARBA00023211"/>
    </source>
</evidence>
<organism evidence="16 17">
    <name type="scientific">Helobdella robusta</name>
    <name type="common">Californian leech</name>
    <dbReference type="NCBI Taxonomy" id="6412"/>
    <lineage>
        <taxon>Eukaryota</taxon>
        <taxon>Metazoa</taxon>
        <taxon>Spiralia</taxon>
        <taxon>Lophotrochozoa</taxon>
        <taxon>Annelida</taxon>
        <taxon>Clitellata</taxon>
        <taxon>Hirudinea</taxon>
        <taxon>Rhynchobdellida</taxon>
        <taxon>Glossiphoniidae</taxon>
        <taxon>Helobdella</taxon>
    </lineage>
</organism>
<keyword evidence="10 13" id="KW-1015">Disulfide bond</keyword>
<dbReference type="SUPFAM" id="SSF53448">
    <property type="entry name" value="Nucleotide-diphospho-sugar transferases"/>
    <property type="match status" value="1"/>
</dbReference>
<evidence type="ECO:0000313" key="15">
    <source>
        <dbReference type="EMBL" id="ESO03689.1"/>
    </source>
</evidence>
<dbReference type="CDD" id="cd02510">
    <property type="entry name" value="pp-GalNAc-T"/>
    <property type="match status" value="1"/>
</dbReference>
<keyword evidence="4" id="KW-0812">Transmembrane</keyword>
<dbReference type="GO" id="GO:0000139">
    <property type="term" value="C:Golgi membrane"/>
    <property type="evidence" value="ECO:0007669"/>
    <property type="project" value="UniProtKB-SubCell"/>
</dbReference>
<evidence type="ECO:0000256" key="1">
    <source>
        <dbReference type="ARBA" id="ARBA00001936"/>
    </source>
</evidence>
<keyword evidence="5 13" id="KW-0430">Lectin</keyword>
<dbReference type="Gene3D" id="3.90.550.10">
    <property type="entry name" value="Spore Coat Polysaccharide Biosynthesis Protein SpsA, Chain A"/>
    <property type="match status" value="1"/>
</dbReference>
<dbReference type="KEGG" id="hro:HELRODRAFT_112090"/>
<reference evidence="17" key="1">
    <citation type="submission" date="2012-12" db="EMBL/GenBank/DDBJ databases">
        <authorList>
            <person name="Hellsten U."/>
            <person name="Grimwood J."/>
            <person name="Chapman J.A."/>
            <person name="Shapiro H."/>
            <person name="Aerts A."/>
            <person name="Otillar R.P."/>
            <person name="Terry A.Y."/>
            <person name="Boore J.L."/>
            <person name="Simakov O."/>
            <person name="Marletaz F."/>
            <person name="Cho S.-J."/>
            <person name="Edsinger-Gonzales E."/>
            <person name="Havlak P."/>
            <person name="Kuo D.-H."/>
            <person name="Larsson T."/>
            <person name="Lv J."/>
            <person name="Arendt D."/>
            <person name="Savage R."/>
            <person name="Osoegawa K."/>
            <person name="de Jong P."/>
            <person name="Lindberg D.R."/>
            <person name="Seaver E.C."/>
            <person name="Weisblat D.A."/>
            <person name="Putnam N.H."/>
            <person name="Grigoriev I.V."/>
            <person name="Rokhsar D.S."/>
        </authorList>
    </citation>
    <scope>NUCLEOTIDE SEQUENCE</scope>
</reference>
<keyword evidence="17" id="KW-1185">Reference proteome</keyword>
<dbReference type="OrthoDB" id="6119243at2759"/>
<dbReference type="GO" id="GO:0005794">
    <property type="term" value="C:Golgi apparatus"/>
    <property type="evidence" value="ECO:0000318"/>
    <property type="project" value="GO_Central"/>
</dbReference>
<dbReference type="HOGENOM" id="CLU_013477_0_1_1"/>
<dbReference type="Gene3D" id="2.80.10.50">
    <property type="match status" value="1"/>
</dbReference>
<keyword evidence="13" id="KW-0328">Glycosyltransferase</keyword>
<dbReference type="EnsemblMetazoa" id="HelroT112090">
    <property type="protein sequence ID" value="HelroP112090"/>
    <property type="gene ID" value="HelroG112090"/>
</dbReference>
<keyword evidence="7" id="KW-1133">Transmembrane helix</keyword>
<evidence type="ECO:0000256" key="5">
    <source>
        <dbReference type="ARBA" id="ARBA00022734"/>
    </source>
</evidence>
<comment type="cofactor">
    <cofactor evidence="1 13">
        <name>Mn(2+)</name>
        <dbReference type="ChEBI" id="CHEBI:29035"/>
    </cofactor>
</comment>
<dbReference type="InParanoid" id="T1EFH0"/>
<dbReference type="InterPro" id="IPR045885">
    <property type="entry name" value="GalNAc-T"/>
</dbReference>
<protein>
    <recommendedName>
        <fullName evidence="13">Polypeptide N-acetylgalactosaminyltransferase</fullName>
        <ecNumber evidence="13">2.4.1.-</ecNumber>
    </recommendedName>
    <alternativeName>
        <fullName evidence="13">Protein-UDP acetylgalactosaminyltransferase</fullName>
    </alternativeName>
</protein>
<dbReference type="InterPro" id="IPR035992">
    <property type="entry name" value="Ricin_B-like_lectins"/>
</dbReference>
<dbReference type="FunCoup" id="T1EFH0">
    <property type="interactions" value="242"/>
</dbReference>
<dbReference type="GO" id="GO:0030246">
    <property type="term" value="F:carbohydrate binding"/>
    <property type="evidence" value="ECO:0007669"/>
    <property type="project" value="UniProtKB-KW"/>
</dbReference>
<dbReference type="AlphaFoldDB" id="T1EFH0"/>
<evidence type="ECO:0000256" key="9">
    <source>
        <dbReference type="ARBA" id="ARBA00023136"/>
    </source>
</evidence>
<dbReference type="PANTHER" id="PTHR11675:SF43">
    <property type="entry name" value="POLYPEPTIDE N-ACETYLGALACTOSAMINYLTRANSFERASE 1"/>
    <property type="match status" value="1"/>
</dbReference>
<evidence type="ECO:0000256" key="10">
    <source>
        <dbReference type="ARBA" id="ARBA00023157"/>
    </source>
</evidence>
<evidence type="ECO:0000256" key="3">
    <source>
        <dbReference type="ARBA" id="ARBA00005680"/>
    </source>
</evidence>
<comment type="similarity">
    <text evidence="3 13">Belongs to the glycosyltransferase 2 family. GalNAc-T subfamily.</text>
</comment>
<keyword evidence="11" id="KW-0325">Glycoprotein</keyword>
<keyword evidence="8 13" id="KW-0333">Golgi apparatus</keyword>
<evidence type="ECO:0000256" key="4">
    <source>
        <dbReference type="ARBA" id="ARBA00022692"/>
    </source>
</evidence>
<feature type="domain" description="Ricin B lectin" evidence="14">
    <location>
        <begin position="391"/>
        <end position="518"/>
    </location>
</feature>
<dbReference type="GeneID" id="20195322"/>
<dbReference type="Pfam" id="PF00535">
    <property type="entry name" value="Glycos_transf_2"/>
    <property type="match status" value="1"/>
</dbReference>
<evidence type="ECO:0000256" key="2">
    <source>
        <dbReference type="ARBA" id="ARBA00004323"/>
    </source>
</evidence>
<reference evidence="15 17" key="2">
    <citation type="journal article" date="2013" name="Nature">
        <title>Insights into bilaterian evolution from three spiralian genomes.</title>
        <authorList>
            <person name="Simakov O."/>
            <person name="Marletaz F."/>
            <person name="Cho S.J."/>
            <person name="Edsinger-Gonzales E."/>
            <person name="Havlak P."/>
            <person name="Hellsten U."/>
            <person name="Kuo D.H."/>
            <person name="Larsson T."/>
            <person name="Lv J."/>
            <person name="Arendt D."/>
            <person name="Savage R."/>
            <person name="Osoegawa K."/>
            <person name="de Jong P."/>
            <person name="Grimwood J."/>
            <person name="Chapman J.A."/>
            <person name="Shapiro H."/>
            <person name="Aerts A."/>
            <person name="Otillar R.P."/>
            <person name="Terry A.Y."/>
            <person name="Boore J.L."/>
            <person name="Grigoriev I.V."/>
            <person name="Lindberg D.R."/>
            <person name="Seaver E.C."/>
            <person name="Weisblat D.A."/>
            <person name="Putnam N.H."/>
            <person name="Rokhsar D.S."/>
        </authorList>
    </citation>
    <scope>NUCLEOTIDE SEQUENCE</scope>
</reference>
<dbReference type="EMBL" id="AMQM01004532">
    <property type="status" value="NOT_ANNOTATED_CDS"/>
    <property type="molecule type" value="Genomic_DNA"/>
</dbReference>
<dbReference type="InterPro" id="IPR001173">
    <property type="entry name" value="Glyco_trans_2-like"/>
</dbReference>
<comment type="pathway">
    <text evidence="13">Protein modification; protein glycosylation.</text>
</comment>
<keyword evidence="6" id="KW-0735">Signal-anchor</keyword>
<gene>
    <name evidence="16" type="primary">20195322</name>
    <name evidence="15" type="ORF">HELRODRAFT_112090</name>
</gene>